<dbReference type="OrthoDB" id="8075301at2"/>
<dbReference type="AlphaFoldDB" id="A0A1I3CW07"/>
<keyword evidence="2" id="KW-1185">Reference proteome</keyword>
<reference evidence="1 2" key="1">
    <citation type="submission" date="2016-10" db="EMBL/GenBank/DDBJ databases">
        <authorList>
            <person name="de Groot N.N."/>
        </authorList>
    </citation>
    <scope>NUCLEOTIDE SEQUENCE [LARGE SCALE GENOMIC DNA]</scope>
    <source>
        <strain evidence="1 2">CGMCC 1.11030</strain>
    </source>
</reference>
<dbReference type="EMBL" id="FOQH01000002">
    <property type="protein sequence ID" value="SFH78692.1"/>
    <property type="molecule type" value="Genomic_DNA"/>
</dbReference>
<dbReference type="RefSeq" id="WP_092858150.1">
    <property type="nucleotide sequence ID" value="NZ_FOQH01000002.1"/>
</dbReference>
<evidence type="ECO:0000313" key="1">
    <source>
        <dbReference type="EMBL" id="SFH78692.1"/>
    </source>
</evidence>
<dbReference type="Proteomes" id="UP000199377">
    <property type="component" value="Unassembled WGS sequence"/>
</dbReference>
<protein>
    <submittedName>
        <fullName evidence="1">Uncharacterized protein</fullName>
    </submittedName>
</protein>
<proteinExistence type="predicted"/>
<dbReference type="STRING" id="1114924.SAMN05216258_102246"/>
<gene>
    <name evidence="1" type="ORF">SAMN05216258_102246</name>
</gene>
<organism evidence="1 2">
    <name type="scientific">Albimonas pacifica</name>
    <dbReference type="NCBI Taxonomy" id="1114924"/>
    <lineage>
        <taxon>Bacteria</taxon>
        <taxon>Pseudomonadati</taxon>
        <taxon>Pseudomonadota</taxon>
        <taxon>Alphaproteobacteria</taxon>
        <taxon>Rhodobacterales</taxon>
        <taxon>Paracoccaceae</taxon>
        <taxon>Albimonas</taxon>
    </lineage>
</organism>
<evidence type="ECO:0000313" key="2">
    <source>
        <dbReference type="Proteomes" id="UP000199377"/>
    </source>
</evidence>
<accession>A0A1I3CW07</accession>
<sequence>MTNAVDTIRVPGQFAAVASLAALARKPSRLAPAPVAPDHMFTIAPDSMEAFGGLVKTWAKSPETAPVGRHSVESFAAILDAHGIDYTLPTRAGCALREVNVSLAEAGVLELRVPAKAMIEASERMLAESEYPLPSYCADVFPGAAPEIDDNLELHRKRVADYCILNCA</sequence>
<name>A0A1I3CW07_9RHOB</name>